<dbReference type="eggNOG" id="COG0784">
    <property type="taxonomic scope" value="Bacteria"/>
</dbReference>
<dbReference type="Pfam" id="PF13581">
    <property type="entry name" value="HATPase_c_2"/>
    <property type="match status" value="1"/>
</dbReference>
<dbReference type="Gene3D" id="1.10.287.130">
    <property type="match status" value="1"/>
</dbReference>
<evidence type="ECO:0000256" key="5">
    <source>
        <dbReference type="ARBA" id="ARBA00022777"/>
    </source>
</evidence>
<dbReference type="eggNOG" id="COG2172">
    <property type="taxonomic scope" value="Bacteria"/>
</dbReference>
<evidence type="ECO:0000256" key="2">
    <source>
        <dbReference type="ARBA" id="ARBA00012438"/>
    </source>
</evidence>
<evidence type="ECO:0000256" key="3">
    <source>
        <dbReference type="ARBA" id="ARBA00022553"/>
    </source>
</evidence>
<dbReference type="InterPro" id="IPR003661">
    <property type="entry name" value="HisK_dim/P_dom"/>
</dbReference>
<dbReference type="EC" id="2.7.13.3" evidence="2"/>
<dbReference type="SMART" id="SM00388">
    <property type="entry name" value="HisKA"/>
    <property type="match status" value="1"/>
</dbReference>
<evidence type="ECO:0000313" key="10">
    <source>
        <dbReference type="EMBL" id="ABJ81539.1"/>
    </source>
</evidence>
<keyword evidence="4" id="KW-0808">Transferase</keyword>
<sequence>MTFDQPSRTDQSDEAATIPILTVSILEESDVVAARQRARQIAAEIGFDVHQQTRLATAVSEIARNAYNYGGGGRVEFSIEGTTVPQLFVIRVADAGRGIPDLQSILDGRYQSETGMGLGISRARRLMDRFEIESPPGGGVTVTMTRMLPLRAPLVTRLTLVKLLDRLAAQAPPAALQELQQQNRELLATLEELAVRQEELVRLNLELEDTNRGVVALYAELDDKADHLRRADEMKSRFLSNMSHEFRTPLNSILALTRLLLDRAEGDLTGEQERQVFFIRKSAESLYELVNDLLDLAKVQAGKTTVHLAPFDVKNLFGALRGMLRPLLVNTAVNLVFEEPEGISEVVSDEGKISQILRNFISNALKFTDHGEVRVFVRREDADRVIFSVSDTGIGIDPADADRVFEEFTQLESPIQRKVKGTGLGLPLSRKLAELLGGTVSVESSPGVGSTFSLTIPIGDAVSAAAPAGESASEIAGKLPVLVVEDEPETRMIYVDYLKGSQYYVMQAATLNQARAAIERVRPSAILLDLMLSNEDGCALLAELKGGKDTKDIPVLVITVVDDPHKVYGLGADVYAVKPVSKKWLLDALDKATGPPGAARRVLLVDDDPTFRYLARQIFAGMPHEFTEADTGVAGLEAARATHPELIFLDLMMPKMSGYEVLEHLRADPKTRDIPVVVVSSRFLNPAEQRQLRDLNAAILPKDDFARADLLSNVREILTTFGLANLLPT</sequence>
<evidence type="ECO:0000259" key="8">
    <source>
        <dbReference type="PROSITE" id="PS50109"/>
    </source>
</evidence>
<dbReference type="PRINTS" id="PR00344">
    <property type="entry name" value="BCTRLSENSOR"/>
</dbReference>
<dbReference type="KEGG" id="sus:Acid_0531"/>
<dbReference type="SMART" id="SM00448">
    <property type="entry name" value="REC"/>
    <property type="match status" value="2"/>
</dbReference>
<dbReference type="InterPro" id="IPR005467">
    <property type="entry name" value="His_kinase_dom"/>
</dbReference>
<feature type="domain" description="Response regulatory" evidence="9">
    <location>
        <begin position="601"/>
        <end position="718"/>
    </location>
</feature>
<dbReference type="eggNOG" id="COG4251">
    <property type="taxonomic scope" value="Bacteria"/>
</dbReference>
<dbReference type="InterPro" id="IPR001789">
    <property type="entry name" value="Sig_transdc_resp-reg_receiver"/>
</dbReference>
<dbReference type="GO" id="GO:0009927">
    <property type="term" value="F:histidine phosphotransfer kinase activity"/>
    <property type="evidence" value="ECO:0007669"/>
    <property type="project" value="TreeGrafter"/>
</dbReference>
<keyword evidence="3 6" id="KW-0597">Phosphoprotein</keyword>
<dbReference type="SUPFAM" id="SSF52172">
    <property type="entry name" value="CheY-like"/>
    <property type="match status" value="2"/>
</dbReference>
<dbReference type="Pfam" id="PF00072">
    <property type="entry name" value="Response_reg"/>
    <property type="match status" value="2"/>
</dbReference>
<dbReference type="HOGENOM" id="CLU_000445_114_76_0"/>
<protein>
    <recommendedName>
        <fullName evidence="2">histidine kinase</fullName>
        <ecNumber evidence="2">2.7.13.3</ecNumber>
    </recommendedName>
</protein>
<dbReference type="Gene3D" id="3.40.50.2300">
    <property type="match status" value="2"/>
</dbReference>
<dbReference type="EMBL" id="CP000473">
    <property type="protein sequence ID" value="ABJ81539.1"/>
    <property type="molecule type" value="Genomic_DNA"/>
</dbReference>
<dbReference type="Pfam" id="PF02518">
    <property type="entry name" value="HATPase_c"/>
    <property type="match status" value="1"/>
</dbReference>
<organism evidence="10">
    <name type="scientific">Solibacter usitatus (strain Ellin6076)</name>
    <dbReference type="NCBI Taxonomy" id="234267"/>
    <lineage>
        <taxon>Bacteria</taxon>
        <taxon>Pseudomonadati</taxon>
        <taxon>Acidobacteriota</taxon>
        <taxon>Terriglobia</taxon>
        <taxon>Bryobacterales</taxon>
        <taxon>Solibacteraceae</taxon>
        <taxon>Candidatus Solibacter</taxon>
    </lineage>
</organism>
<dbReference type="SUPFAM" id="SSF55874">
    <property type="entry name" value="ATPase domain of HSP90 chaperone/DNA topoisomerase II/histidine kinase"/>
    <property type="match status" value="2"/>
</dbReference>
<evidence type="ECO:0000256" key="4">
    <source>
        <dbReference type="ARBA" id="ARBA00022679"/>
    </source>
</evidence>
<dbReference type="SUPFAM" id="SSF47384">
    <property type="entry name" value="Homodimeric domain of signal transducing histidine kinase"/>
    <property type="match status" value="1"/>
</dbReference>
<dbReference type="PROSITE" id="PS50110">
    <property type="entry name" value="RESPONSE_REGULATORY"/>
    <property type="match status" value="2"/>
</dbReference>
<dbReference type="InterPro" id="IPR036097">
    <property type="entry name" value="HisK_dim/P_sf"/>
</dbReference>
<proteinExistence type="predicted"/>
<dbReference type="InterPro" id="IPR004358">
    <property type="entry name" value="Sig_transdc_His_kin-like_C"/>
</dbReference>
<evidence type="ECO:0000256" key="7">
    <source>
        <dbReference type="SAM" id="Coils"/>
    </source>
</evidence>
<dbReference type="InterPro" id="IPR003594">
    <property type="entry name" value="HATPase_dom"/>
</dbReference>
<dbReference type="GO" id="GO:0000155">
    <property type="term" value="F:phosphorelay sensor kinase activity"/>
    <property type="evidence" value="ECO:0007669"/>
    <property type="project" value="InterPro"/>
</dbReference>
<dbReference type="eggNOG" id="COG0745">
    <property type="taxonomic scope" value="Bacteria"/>
</dbReference>
<keyword evidence="7" id="KW-0175">Coiled coil</keyword>
<evidence type="ECO:0000256" key="6">
    <source>
        <dbReference type="PROSITE-ProRule" id="PRU00169"/>
    </source>
</evidence>
<dbReference type="InterPro" id="IPR036890">
    <property type="entry name" value="HATPase_C_sf"/>
</dbReference>
<dbReference type="CDD" id="cd16922">
    <property type="entry name" value="HATPase_EvgS-ArcB-TorS-like"/>
    <property type="match status" value="1"/>
</dbReference>
<evidence type="ECO:0000259" key="9">
    <source>
        <dbReference type="PROSITE" id="PS50110"/>
    </source>
</evidence>
<comment type="catalytic activity">
    <reaction evidence="1">
        <text>ATP + protein L-histidine = ADP + protein N-phospho-L-histidine.</text>
        <dbReference type="EC" id="2.7.13.3"/>
    </reaction>
</comment>
<dbReference type="SMART" id="SM00387">
    <property type="entry name" value="HATPase_c"/>
    <property type="match status" value="2"/>
</dbReference>
<accession>Q02BM7</accession>
<keyword evidence="5 10" id="KW-0418">Kinase</keyword>
<dbReference type="InterPro" id="IPR011006">
    <property type="entry name" value="CheY-like_superfamily"/>
</dbReference>
<dbReference type="STRING" id="234267.Acid_0531"/>
<dbReference type="Gene3D" id="3.30.565.10">
    <property type="entry name" value="Histidine kinase-like ATPase, C-terminal domain"/>
    <property type="match status" value="2"/>
</dbReference>
<name>Q02BM7_SOLUE</name>
<dbReference type="GO" id="GO:0005886">
    <property type="term" value="C:plasma membrane"/>
    <property type="evidence" value="ECO:0007669"/>
    <property type="project" value="TreeGrafter"/>
</dbReference>
<dbReference type="Pfam" id="PF00512">
    <property type="entry name" value="HisKA"/>
    <property type="match status" value="1"/>
</dbReference>
<reference evidence="10" key="1">
    <citation type="submission" date="2006-10" db="EMBL/GenBank/DDBJ databases">
        <title>Complete sequence of Solibacter usitatus Ellin6076.</title>
        <authorList>
            <consortium name="US DOE Joint Genome Institute"/>
            <person name="Copeland A."/>
            <person name="Lucas S."/>
            <person name="Lapidus A."/>
            <person name="Barry K."/>
            <person name="Detter J.C."/>
            <person name="Glavina del Rio T."/>
            <person name="Hammon N."/>
            <person name="Israni S."/>
            <person name="Dalin E."/>
            <person name="Tice H."/>
            <person name="Pitluck S."/>
            <person name="Thompson L.S."/>
            <person name="Brettin T."/>
            <person name="Bruce D."/>
            <person name="Han C."/>
            <person name="Tapia R."/>
            <person name="Gilna P."/>
            <person name="Schmutz J."/>
            <person name="Larimer F."/>
            <person name="Land M."/>
            <person name="Hauser L."/>
            <person name="Kyrpides N."/>
            <person name="Mikhailova N."/>
            <person name="Janssen P.H."/>
            <person name="Kuske C.R."/>
            <person name="Richardson P."/>
        </authorList>
    </citation>
    <scope>NUCLEOTIDE SEQUENCE</scope>
    <source>
        <strain evidence="10">Ellin6076</strain>
    </source>
</reference>
<feature type="modified residue" description="4-aspartylphosphate" evidence="6">
    <location>
        <position position="650"/>
    </location>
</feature>
<dbReference type="AlphaFoldDB" id="Q02BM7"/>
<dbReference type="CDD" id="cd00082">
    <property type="entry name" value="HisKA"/>
    <property type="match status" value="1"/>
</dbReference>
<feature type="coiled-coil region" evidence="7">
    <location>
        <begin position="176"/>
        <end position="210"/>
    </location>
</feature>
<dbReference type="InParanoid" id="Q02BM7"/>
<feature type="domain" description="Response regulatory" evidence="9">
    <location>
        <begin position="480"/>
        <end position="593"/>
    </location>
</feature>
<dbReference type="PANTHER" id="PTHR43047">
    <property type="entry name" value="TWO-COMPONENT HISTIDINE PROTEIN KINASE"/>
    <property type="match status" value="1"/>
</dbReference>
<feature type="domain" description="Histidine kinase" evidence="8">
    <location>
        <begin position="241"/>
        <end position="460"/>
    </location>
</feature>
<evidence type="ECO:0000256" key="1">
    <source>
        <dbReference type="ARBA" id="ARBA00000085"/>
    </source>
</evidence>
<dbReference type="PROSITE" id="PS50109">
    <property type="entry name" value="HIS_KIN"/>
    <property type="match status" value="1"/>
</dbReference>
<feature type="modified residue" description="4-aspartylphosphate" evidence="6">
    <location>
        <position position="529"/>
    </location>
</feature>
<dbReference type="OrthoDB" id="9804263at2"/>
<gene>
    <name evidence="10" type="ordered locus">Acid_0531</name>
</gene>